<keyword evidence="4" id="KW-0963">Cytoplasm</keyword>
<dbReference type="KEGG" id="foc:113210055"/>
<dbReference type="PROSITE" id="PS51886">
    <property type="entry name" value="TLDC"/>
    <property type="match status" value="1"/>
</dbReference>
<gene>
    <name evidence="13" type="primary">LOC113210055</name>
</gene>
<evidence type="ECO:0000256" key="7">
    <source>
        <dbReference type="ARBA" id="ARBA00039594"/>
    </source>
</evidence>
<dbReference type="Pfam" id="PF07534">
    <property type="entry name" value="TLD"/>
    <property type="match status" value="1"/>
</dbReference>
<feature type="compositionally biased region" description="Basic and acidic residues" evidence="10">
    <location>
        <begin position="388"/>
        <end position="397"/>
    </location>
</feature>
<evidence type="ECO:0000256" key="1">
    <source>
        <dbReference type="ARBA" id="ARBA00004370"/>
    </source>
</evidence>
<dbReference type="GO" id="GO:0005634">
    <property type="term" value="C:nucleus"/>
    <property type="evidence" value="ECO:0007669"/>
    <property type="project" value="TreeGrafter"/>
</dbReference>
<evidence type="ECO:0000256" key="10">
    <source>
        <dbReference type="SAM" id="MobiDB-lite"/>
    </source>
</evidence>
<dbReference type="GO" id="GO:0005764">
    <property type="term" value="C:lysosome"/>
    <property type="evidence" value="ECO:0007669"/>
    <property type="project" value="UniProtKB-SubCell"/>
</dbReference>
<accession>A0A6J1SYW8</accession>
<feature type="region of interest" description="Disordered" evidence="10">
    <location>
        <begin position="374"/>
        <end position="397"/>
    </location>
</feature>
<feature type="domain" description="TLDc" evidence="11">
    <location>
        <begin position="209"/>
        <end position="376"/>
    </location>
</feature>
<reference evidence="13" key="1">
    <citation type="submission" date="2025-08" db="UniProtKB">
        <authorList>
            <consortium name="RefSeq"/>
        </authorList>
    </citation>
    <scope>IDENTIFICATION</scope>
    <source>
        <tissue evidence="13">Whole organism</tissue>
    </source>
</reference>
<keyword evidence="6" id="KW-0458">Lysosome</keyword>
<evidence type="ECO:0000259" key="11">
    <source>
        <dbReference type="PROSITE" id="PS51886"/>
    </source>
</evidence>
<evidence type="ECO:0000256" key="5">
    <source>
        <dbReference type="ARBA" id="ARBA00023136"/>
    </source>
</evidence>
<evidence type="ECO:0000313" key="12">
    <source>
        <dbReference type="Proteomes" id="UP000504606"/>
    </source>
</evidence>
<proteinExistence type="predicted"/>
<dbReference type="GO" id="GO:0006979">
    <property type="term" value="P:response to oxidative stress"/>
    <property type="evidence" value="ECO:0007669"/>
    <property type="project" value="TreeGrafter"/>
</dbReference>
<sequence length="424" mass="47696">MGNNDSKQVRVFRRIPASDGRALATRLGLKSETDSVSEDRLRNNLSWKDLDNPIPAQIWAIVSKGHRSATFSSLLDLIDAMVFQDHTSAAQYMLHFLPEPSLVEAVKTYAYHIINIFHRHKSPASDSWQSQGVPISATTTEKLVSNHFVESLNATQGVDNEERISKWIEKDKLFYLMQKIAFCYLFHISIPEDTIPQLTSSFNLKAVPTILDLCDVLFINNSLPHDLRSEWALLFSSQIHGQSFTSMLGKLTNKGPTLIIVEDSHQHVFGGFASESWRIGPKFIGDTKCFLFKLRPISEVYTATGYNDHHMYLNVNQQTMPNGLGMGGQLQNFGLWIDADFGKGHSSPGCSTYHRMPSLSAEKDFSLEHMEVWALGPPPKEDSDDETDGKRSILDKDSGAKAILEMIDRGHHSEGLREIPDEEY</sequence>
<comment type="subcellular location">
    <subcellularLocation>
        <location evidence="3">Cytoplasm</location>
    </subcellularLocation>
    <subcellularLocation>
        <location evidence="2">Lysosome</location>
    </subcellularLocation>
    <subcellularLocation>
        <location evidence="1">Membrane</location>
    </subcellularLocation>
</comment>
<dbReference type="AlphaFoldDB" id="A0A6J1SYW8"/>
<dbReference type="GeneID" id="113210055"/>
<evidence type="ECO:0000256" key="2">
    <source>
        <dbReference type="ARBA" id="ARBA00004371"/>
    </source>
</evidence>
<evidence type="ECO:0000256" key="8">
    <source>
        <dbReference type="ARBA" id="ARBA00041780"/>
    </source>
</evidence>
<evidence type="ECO:0000256" key="4">
    <source>
        <dbReference type="ARBA" id="ARBA00022490"/>
    </source>
</evidence>
<dbReference type="PANTHER" id="PTHR23354:SF131">
    <property type="entry name" value="MTOR-ASSOCIATED PROTEIN MEAK7"/>
    <property type="match status" value="1"/>
</dbReference>
<dbReference type="InterPro" id="IPR006571">
    <property type="entry name" value="TLDc_dom"/>
</dbReference>
<evidence type="ECO:0000313" key="13">
    <source>
        <dbReference type="RefSeq" id="XP_026283656.1"/>
    </source>
</evidence>
<organism evidence="12 13">
    <name type="scientific">Frankliniella occidentalis</name>
    <name type="common">Western flower thrips</name>
    <name type="synonym">Euthrips occidentalis</name>
    <dbReference type="NCBI Taxonomy" id="133901"/>
    <lineage>
        <taxon>Eukaryota</taxon>
        <taxon>Metazoa</taxon>
        <taxon>Ecdysozoa</taxon>
        <taxon>Arthropoda</taxon>
        <taxon>Hexapoda</taxon>
        <taxon>Insecta</taxon>
        <taxon>Pterygota</taxon>
        <taxon>Neoptera</taxon>
        <taxon>Paraneoptera</taxon>
        <taxon>Thysanoptera</taxon>
        <taxon>Terebrantia</taxon>
        <taxon>Thripoidea</taxon>
        <taxon>Thripidae</taxon>
        <taxon>Frankliniella</taxon>
    </lineage>
</organism>
<keyword evidence="5" id="KW-0472">Membrane</keyword>
<dbReference type="OrthoDB" id="289228at2759"/>
<dbReference type="SMART" id="SM00584">
    <property type="entry name" value="TLDc"/>
    <property type="match status" value="1"/>
</dbReference>
<evidence type="ECO:0000256" key="3">
    <source>
        <dbReference type="ARBA" id="ARBA00004496"/>
    </source>
</evidence>
<keyword evidence="12" id="KW-1185">Reference proteome</keyword>
<name>A0A6J1SYW8_FRAOC</name>
<dbReference type="PANTHER" id="PTHR23354">
    <property type="entry name" value="NUCLEOLAR PROTEIN 7/ESTROGEN RECEPTOR COACTIVATOR-RELATED"/>
    <property type="match status" value="1"/>
</dbReference>
<dbReference type="RefSeq" id="XP_026283656.1">
    <property type="nucleotide sequence ID" value="XM_026427871.2"/>
</dbReference>
<protein>
    <recommendedName>
        <fullName evidence="7">MTOR-associated protein MEAK7</fullName>
    </recommendedName>
    <alternativeName>
        <fullName evidence="9">TBC/LysM-associated domain-containing protein 1</fullName>
    </alternativeName>
    <alternativeName>
        <fullName evidence="8">TLD domain-containing protein 1</fullName>
    </alternativeName>
</protein>
<evidence type="ECO:0000256" key="6">
    <source>
        <dbReference type="ARBA" id="ARBA00023228"/>
    </source>
</evidence>
<dbReference type="Proteomes" id="UP000504606">
    <property type="component" value="Unplaced"/>
</dbReference>
<evidence type="ECO:0000256" key="9">
    <source>
        <dbReference type="ARBA" id="ARBA00042134"/>
    </source>
</evidence>
<dbReference type="GO" id="GO:0016020">
    <property type="term" value="C:membrane"/>
    <property type="evidence" value="ECO:0007669"/>
    <property type="project" value="UniProtKB-SubCell"/>
</dbReference>